<feature type="region of interest" description="Disordered" evidence="1">
    <location>
        <begin position="49"/>
        <end position="72"/>
    </location>
</feature>
<reference evidence="2" key="1">
    <citation type="journal article" date="2017" name="Genome Biol. Evol.">
        <title>Comparative Genomics of Rhodococcus equi Virulence Plasmids Indicates Host-Driven Evolution of the vap Pathogenicity Island.</title>
        <authorList>
            <person name="MacArthur I."/>
            <person name="Anastasi E."/>
            <person name="Alvarez S."/>
            <person name="Scortti M."/>
            <person name="Vazquez-Boland J.A."/>
        </authorList>
    </citation>
    <scope>NUCLEOTIDE SEQUENCE</scope>
    <source>
        <strain evidence="2">PAM1557</strain>
        <plasmid evidence="2">pVAPN1557</plasmid>
    </source>
</reference>
<accession>A0A1Z1UWV0</accession>
<sequence>MNTTNKVSNRRLYLIPFDFLTLAMENGSSVGAVLISILVRTYSVQSALAGRQQPPTAPASPCGGEGVGGGPR</sequence>
<proteinExistence type="predicted"/>
<dbReference type="EMBL" id="KX443400">
    <property type="protein sequence ID" value="ARX59972.1"/>
    <property type="molecule type" value="Genomic_DNA"/>
</dbReference>
<evidence type="ECO:0000313" key="2">
    <source>
        <dbReference type="EMBL" id="ARX59972.1"/>
    </source>
</evidence>
<feature type="compositionally biased region" description="Gly residues" evidence="1">
    <location>
        <begin position="63"/>
        <end position="72"/>
    </location>
</feature>
<organism evidence="2">
    <name type="scientific">Rhodococcus hoagii</name>
    <name type="common">Corynebacterium equii</name>
    <dbReference type="NCBI Taxonomy" id="43767"/>
    <lineage>
        <taxon>Bacteria</taxon>
        <taxon>Bacillati</taxon>
        <taxon>Actinomycetota</taxon>
        <taxon>Actinomycetes</taxon>
        <taxon>Mycobacteriales</taxon>
        <taxon>Nocardiaceae</taxon>
        <taxon>Prescottella</taxon>
    </lineage>
</organism>
<evidence type="ECO:0000256" key="1">
    <source>
        <dbReference type="SAM" id="MobiDB-lite"/>
    </source>
</evidence>
<geneLocation type="plasmid" evidence="2">
    <name>pVAPN1557</name>
</geneLocation>
<protein>
    <submittedName>
        <fullName evidence="2">Uncharacterized protein</fullName>
    </submittedName>
</protein>
<keyword evidence="2" id="KW-0614">Plasmid</keyword>
<name>A0A1Z1UWV0_RHOHA</name>
<gene>
    <name evidence="2" type="ORF">pVAPN1557_00078</name>
</gene>
<dbReference type="AlphaFoldDB" id="A0A1Z1UWV0"/>